<evidence type="ECO:0008006" key="3">
    <source>
        <dbReference type="Google" id="ProtNLM"/>
    </source>
</evidence>
<evidence type="ECO:0000313" key="1">
    <source>
        <dbReference type="EMBL" id="MCC2219565.1"/>
    </source>
</evidence>
<organism evidence="1 2">
    <name type="scientific">Coprococcus hominis</name>
    <name type="common">ex Arizal et al. 2022</name>
    <dbReference type="NCBI Taxonomy" id="2881262"/>
    <lineage>
        <taxon>Bacteria</taxon>
        <taxon>Bacillati</taxon>
        <taxon>Bacillota</taxon>
        <taxon>Clostridia</taxon>
        <taxon>Lachnospirales</taxon>
        <taxon>Lachnospiraceae</taxon>
        <taxon>Coprococcus</taxon>
    </lineage>
</organism>
<sequence length="95" mass="11141">MTDADKLTMLKIDLGISATVYDKRLSQYLQTAKKRIEREGITFPEDPPVDDEELIISYAAWMWRKRATGEEMPRMLRYELNNRLFAQKAKVEEDG</sequence>
<dbReference type="Proteomes" id="UP001198495">
    <property type="component" value="Unassembled WGS sequence"/>
</dbReference>
<gene>
    <name evidence="1" type="ORF">LKD28_11065</name>
</gene>
<dbReference type="EMBL" id="JAJEQT010000008">
    <property type="protein sequence ID" value="MCC2219565.1"/>
    <property type="molecule type" value="Genomic_DNA"/>
</dbReference>
<protein>
    <recommendedName>
        <fullName evidence="3">Phage gp6-like head-tail connector protein</fullName>
    </recommendedName>
</protein>
<dbReference type="RefSeq" id="WP_118671881.1">
    <property type="nucleotide sequence ID" value="NZ_JAJEQT010000008.1"/>
</dbReference>
<reference evidence="1 2" key="1">
    <citation type="submission" date="2021-10" db="EMBL/GenBank/DDBJ databases">
        <title>Anaerobic single-cell dispensing facilitates the cultivation of human gut bacteria.</title>
        <authorList>
            <person name="Afrizal A."/>
        </authorList>
    </citation>
    <scope>NUCLEOTIDE SEQUENCE [LARGE SCALE GENOMIC DNA]</scope>
    <source>
        <strain evidence="1 2">CLA-AA-H212</strain>
    </source>
</reference>
<accession>A0ABS8FQW3</accession>
<comment type="caution">
    <text evidence="1">The sequence shown here is derived from an EMBL/GenBank/DDBJ whole genome shotgun (WGS) entry which is preliminary data.</text>
</comment>
<keyword evidence="2" id="KW-1185">Reference proteome</keyword>
<proteinExistence type="predicted"/>
<evidence type="ECO:0000313" key="2">
    <source>
        <dbReference type="Proteomes" id="UP001198495"/>
    </source>
</evidence>
<name>A0ABS8FQW3_9FIRM</name>